<evidence type="ECO:0000313" key="2">
    <source>
        <dbReference type="EMBL" id="SHE68086.1"/>
    </source>
</evidence>
<reference evidence="2 3" key="1">
    <citation type="submission" date="2016-11" db="EMBL/GenBank/DDBJ databases">
        <authorList>
            <person name="Jaros S."/>
            <person name="Januszkiewicz K."/>
            <person name="Wedrychowicz H."/>
        </authorList>
    </citation>
    <scope>NUCLEOTIDE SEQUENCE [LARGE SCALE GENOMIC DNA]</scope>
    <source>
        <strain evidence="2 3">DSM 26991</strain>
    </source>
</reference>
<dbReference type="RefSeq" id="WP_073399106.1">
    <property type="nucleotide sequence ID" value="NZ_FQTV01000002.1"/>
</dbReference>
<proteinExistence type="predicted"/>
<dbReference type="EMBL" id="FQTV01000002">
    <property type="protein sequence ID" value="SHE68086.1"/>
    <property type="molecule type" value="Genomic_DNA"/>
</dbReference>
<gene>
    <name evidence="2" type="ORF">SAMN05444405_102291</name>
</gene>
<evidence type="ECO:0000313" key="3">
    <source>
        <dbReference type="Proteomes" id="UP000184509"/>
    </source>
</evidence>
<dbReference type="InterPro" id="IPR008928">
    <property type="entry name" value="6-hairpin_glycosidase_sf"/>
</dbReference>
<keyword evidence="1" id="KW-0732">Signal</keyword>
<accession>A0A1M4VGE1</accession>
<name>A0A1M4VGE1_9BACE</name>
<dbReference type="GO" id="GO:0005975">
    <property type="term" value="P:carbohydrate metabolic process"/>
    <property type="evidence" value="ECO:0007669"/>
    <property type="project" value="InterPro"/>
</dbReference>
<protein>
    <recommendedName>
        <fullName evidence="4">Six-hairpin glycosidase</fullName>
    </recommendedName>
</protein>
<dbReference type="AlphaFoldDB" id="A0A1M4VGE1"/>
<feature type="chain" id="PRO_5012657430" description="Six-hairpin glycosidase" evidence="1">
    <location>
        <begin position="21"/>
        <end position="696"/>
    </location>
</feature>
<keyword evidence="3" id="KW-1185">Reference proteome</keyword>
<dbReference type="STRING" id="1297750.SAMN05444405_102291"/>
<evidence type="ECO:0000256" key="1">
    <source>
        <dbReference type="SAM" id="SignalP"/>
    </source>
</evidence>
<dbReference type="SUPFAM" id="SSF48208">
    <property type="entry name" value="Six-hairpin glycosidases"/>
    <property type="match status" value="1"/>
</dbReference>
<evidence type="ECO:0008006" key="4">
    <source>
        <dbReference type="Google" id="ProtNLM"/>
    </source>
</evidence>
<sequence>MNLKLLAFALIATVSLFSSAQNIESVIDDETGAVKQLSIANDVRNMNWILSTDGSQYAWIGKQYSWGLGRFTIETPDNISLFSWQKPIEIKKEGNVTVVIYMAGNIRISVERKPVNGDLLEKYTFTNIGKKKVTLTDIAINTPFNDNYPDAKTCFDARTNAHIWTGGSAAYVNAMHMSGRAPHLGLVLTCGSVTGYEIKERQREKGTSNTRGVIVLNPESITLKPKKSYVLAWRIFSHQGEADFYAKALKRGIVLGKSKQYIYQKYEILSVEFESEVALQHPYVTINGDKMGIQRSGNKIIAQIPSIKEGEMNFELNYNKGKRTQVSCLVISGEEELLKKRADFIIKHQQMNNKNDARYGAYMVYDNEKNEIFLNNAPSVSSSDRDEGRERLGMGVFLALQYQRTKDPQIKESLLKYASFVRKLQDKDGNTWSRIDHSGRNRAYNYPWVANFYLEMFNITGEKQFLMDSYKTMRAMYRNFGHGFYAIDIPVKAYSMLKNNQFTLEADSLMNDYRLTADNYLMNGCFYPRSEVNYEQSIVAPAIIHLLRMYEVTKELKYLDGAKEQLPLLEAFAGLQPSYHLNDIAIRHWDGYWFGKREFWGDVFPHYWSTLSALAYSLYAECTEDLSYQKRAENIVRNNLCLFFEDGKASCAFIYPNKINGKKAHFYDPFANDQDWALVYYYLVNNNNLNFKLSRL</sequence>
<dbReference type="Proteomes" id="UP000184509">
    <property type="component" value="Unassembled WGS sequence"/>
</dbReference>
<feature type="signal peptide" evidence="1">
    <location>
        <begin position="1"/>
        <end position="20"/>
    </location>
</feature>
<dbReference type="OrthoDB" id="2479977at2"/>
<organism evidence="2 3">
    <name type="scientific">Bacteroides luti</name>
    <dbReference type="NCBI Taxonomy" id="1297750"/>
    <lineage>
        <taxon>Bacteria</taxon>
        <taxon>Pseudomonadati</taxon>
        <taxon>Bacteroidota</taxon>
        <taxon>Bacteroidia</taxon>
        <taxon>Bacteroidales</taxon>
        <taxon>Bacteroidaceae</taxon>
        <taxon>Bacteroides</taxon>
    </lineage>
</organism>